<organism evidence="2 3">
    <name type="scientific">Pectinatus cerevisiiphilus</name>
    <dbReference type="NCBI Taxonomy" id="86956"/>
    <lineage>
        <taxon>Bacteria</taxon>
        <taxon>Bacillati</taxon>
        <taxon>Bacillota</taxon>
        <taxon>Negativicutes</taxon>
        <taxon>Selenomonadales</taxon>
        <taxon>Selenomonadaceae</taxon>
        <taxon>Pectinatus</taxon>
    </lineage>
</organism>
<reference evidence="2 3" key="1">
    <citation type="submission" date="2019-03" db="EMBL/GenBank/DDBJ databases">
        <title>Genomic Encyclopedia of Type Strains, Phase IV (KMG-IV): sequencing the most valuable type-strain genomes for metagenomic binning, comparative biology and taxonomic classification.</title>
        <authorList>
            <person name="Goeker M."/>
        </authorList>
    </citation>
    <scope>NUCLEOTIDE SEQUENCE [LARGE SCALE GENOMIC DNA]</scope>
    <source>
        <strain evidence="2 3">DSM 20467</strain>
    </source>
</reference>
<evidence type="ECO:0000313" key="2">
    <source>
        <dbReference type="EMBL" id="TCS78948.1"/>
    </source>
</evidence>
<keyword evidence="1" id="KW-0472">Membrane</keyword>
<dbReference type="RefSeq" id="WP_132549263.1">
    <property type="nucleotide sequence ID" value="NZ_SMAA01000008.1"/>
</dbReference>
<evidence type="ECO:0000313" key="3">
    <source>
        <dbReference type="Proteomes" id="UP000295188"/>
    </source>
</evidence>
<dbReference type="EMBL" id="SMAA01000008">
    <property type="protein sequence ID" value="TCS78948.1"/>
    <property type="molecule type" value="Genomic_DNA"/>
</dbReference>
<comment type="caution">
    <text evidence="2">The sequence shown here is derived from an EMBL/GenBank/DDBJ whole genome shotgun (WGS) entry which is preliminary data.</text>
</comment>
<sequence length="350" mass="40086">MKNFTNFRIKAIIIGIILAVICCSTLYWYFGYHIKTPEYALKMINESIDKHDVNTFDKYVDRKKLLDGLSDVIIANITQSDQRSTEDAAFALQEYSKIFKTAFTKNLDVALTSYLQNGKWADDGQASTDDETTNYMSLLENAGLNEISFVDYKVVSVDKAAQTATVDVDVMQNEIDKPFTFEVLLAQQDDGHWMVEKINNFSDFLTMVNGERKKYLLSYVQKTDALMTEHKKTFNNIDGQLQQIITSSNIGSDSVRNDLKKIINENMLPHWHMLKEALTAINPPKSVETLQTLRLQICDAYIAYYENYAKWLDDKDIKSLREANENLKKAKTLTANESNLTNIIKRDLAK</sequence>
<dbReference type="AlphaFoldDB" id="A0A4R3K7Y5"/>
<accession>A0A4R3K7Y5</accession>
<dbReference type="Proteomes" id="UP000295188">
    <property type="component" value="Unassembled WGS sequence"/>
</dbReference>
<feature type="transmembrane region" description="Helical" evidence="1">
    <location>
        <begin position="12"/>
        <end position="30"/>
    </location>
</feature>
<evidence type="ECO:0008006" key="4">
    <source>
        <dbReference type="Google" id="ProtNLM"/>
    </source>
</evidence>
<evidence type="ECO:0000256" key="1">
    <source>
        <dbReference type="SAM" id="Phobius"/>
    </source>
</evidence>
<name>A0A4R3K7Y5_9FIRM</name>
<protein>
    <recommendedName>
        <fullName evidence="4">DUF2939 family protein</fullName>
    </recommendedName>
</protein>
<keyword evidence="1" id="KW-0812">Transmembrane</keyword>
<keyword evidence="1" id="KW-1133">Transmembrane helix</keyword>
<dbReference type="OrthoDB" id="1662953at2"/>
<gene>
    <name evidence="2" type="ORF">EDC37_1087</name>
</gene>
<keyword evidence="3" id="KW-1185">Reference proteome</keyword>
<proteinExistence type="predicted"/>